<reference evidence="2 3" key="2">
    <citation type="submission" date="2018-11" db="EMBL/GenBank/DDBJ databases">
        <authorList>
            <consortium name="Pathogen Informatics"/>
        </authorList>
    </citation>
    <scope>NUCLEOTIDE SEQUENCE [LARGE SCALE GENOMIC DNA]</scope>
</reference>
<name>A0A0M3J4A2_ANISI</name>
<reference evidence="4" key="1">
    <citation type="submission" date="2017-02" db="UniProtKB">
        <authorList>
            <consortium name="WormBaseParasite"/>
        </authorList>
    </citation>
    <scope>IDENTIFICATION</scope>
</reference>
<dbReference type="WBParaSite" id="ASIM_0000237001-mRNA-1">
    <property type="protein sequence ID" value="ASIM_0000237001-mRNA-1"/>
    <property type="gene ID" value="ASIM_0000237001"/>
</dbReference>
<accession>A0A0M3J4A2</accession>
<keyword evidence="1" id="KW-1133">Transmembrane helix</keyword>
<feature type="transmembrane region" description="Helical" evidence="1">
    <location>
        <begin position="42"/>
        <end position="61"/>
    </location>
</feature>
<dbReference type="AlphaFoldDB" id="A0A0M3J4A2"/>
<keyword evidence="3" id="KW-1185">Reference proteome</keyword>
<gene>
    <name evidence="2" type="ORF">ASIM_LOCUS2236</name>
</gene>
<evidence type="ECO:0000313" key="3">
    <source>
        <dbReference type="Proteomes" id="UP000267096"/>
    </source>
</evidence>
<sequence length="149" mass="17003">MSQDDIRRELEEYAFYDTMSQFKMAQRSCAMRGDCQDCVTPLLLSTLGTATVIGLVIALVIDELYQQEEKAEKIYMSPSQFEHKGIIDVEGTAEEFHLDVIDENDEVDDNPPDKHFTFTTYRNEVYDIGSEIEKAPSVPQSTTVSKELY</sequence>
<protein>
    <submittedName>
        <fullName evidence="4">Col_cuticle_N domain-containing protein</fullName>
    </submittedName>
</protein>
<evidence type="ECO:0000313" key="2">
    <source>
        <dbReference type="EMBL" id="VDK19765.1"/>
    </source>
</evidence>
<evidence type="ECO:0000313" key="4">
    <source>
        <dbReference type="WBParaSite" id="ASIM_0000237001-mRNA-1"/>
    </source>
</evidence>
<proteinExistence type="predicted"/>
<evidence type="ECO:0000256" key="1">
    <source>
        <dbReference type="SAM" id="Phobius"/>
    </source>
</evidence>
<dbReference type="OrthoDB" id="5861663at2759"/>
<keyword evidence="1" id="KW-0812">Transmembrane</keyword>
<dbReference type="Proteomes" id="UP000267096">
    <property type="component" value="Unassembled WGS sequence"/>
</dbReference>
<keyword evidence="1" id="KW-0472">Membrane</keyword>
<dbReference type="EMBL" id="UYRR01002901">
    <property type="protein sequence ID" value="VDK19765.1"/>
    <property type="molecule type" value="Genomic_DNA"/>
</dbReference>
<organism evidence="4">
    <name type="scientific">Anisakis simplex</name>
    <name type="common">Herring worm</name>
    <dbReference type="NCBI Taxonomy" id="6269"/>
    <lineage>
        <taxon>Eukaryota</taxon>
        <taxon>Metazoa</taxon>
        <taxon>Ecdysozoa</taxon>
        <taxon>Nematoda</taxon>
        <taxon>Chromadorea</taxon>
        <taxon>Rhabditida</taxon>
        <taxon>Spirurina</taxon>
        <taxon>Ascaridomorpha</taxon>
        <taxon>Ascaridoidea</taxon>
        <taxon>Anisakidae</taxon>
        <taxon>Anisakis</taxon>
        <taxon>Anisakis simplex complex</taxon>
    </lineage>
</organism>